<evidence type="ECO:0000259" key="12">
    <source>
        <dbReference type="PROSITE" id="PS50110"/>
    </source>
</evidence>
<dbReference type="PANTHER" id="PTHR43065:SF46">
    <property type="entry name" value="C4-DICARBOXYLATE TRANSPORT SENSOR PROTEIN DCTB"/>
    <property type="match status" value="1"/>
</dbReference>
<evidence type="ECO:0000256" key="1">
    <source>
        <dbReference type="ARBA" id="ARBA00000085"/>
    </source>
</evidence>
<name>A0A1M6JUW9_9BACT</name>
<evidence type="ECO:0000256" key="9">
    <source>
        <dbReference type="PROSITE-ProRule" id="PRU00169"/>
    </source>
</evidence>
<evidence type="ECO:0000256" key="4">
    <source>
        <dbReference type="ARBA" id="ARBA00022679"/>
    </source>
</evidence>
<dbReference type="Pfam" id="PF00512">
    <property type="entry name" value="HisKA"/>
    <property type="match status" value="1"/>
</dbReference>
<dbReference type="GO" id="GO:0000155">
    <property type="term" value="F:phosphorelay sensor kinase activity"/>
    <property type="evidence" value="ECO:0007669"/>
    <property type="project" value="InterPro"/>
</dbReference>
<evidence type="ECO:0000256" key="5">
    <source>
        <dbReference type="ARBA" id="ARBA00022741"/>
    </source>
</evidence>
<dbReference type="PROSITE" id="PS50110">
    <property type="entry name" value="RESPONSE_REGULATORY"/>
    <property type="match status" value="1"/>
</dbReference>
<dbReference type="InterPro" id="IPR001789">
    <property type="entry name" value="Sig_transdc_resp-reg_receiver"/>
</dbReference>
<protein>
    <recommendedName>
        <fullName evidence="2">histidine kinase</fullName>
        <ecNumber evidence="2">2.7.13.3</ecNumber>
    </recommendedName>
</protein>
<keyword evidence="8" id="KW-0902">Two-component regulatory system</keyword>
<dbReference type="InterPro" id="IPR003594">
    <property type="entry name" value="HATPase_dom"/>
</dbReference>
<dbReference type="SMART" id="SM00387">
    <property type="entry name" value="HATPase_c"/>
    <property type="match status" value="1"/>
</dbReference>
<dbReference type="Pfam" id="PF02518">
    <property type="entry name" value="HATPase_c"/>
    <property type="match status" value="1"/>
</dbReference>
<dbReference type="Gene3D" id="3.40.50.2300">
    <property type="match status" value="1"/>
</dbReference>
<dbReference type="SMART" id="SM00448">
    <property type="entry name" value="REC"/>
    <property type="match status" value="1"/>
</dbReference>
<keyword evidence="3 9" id="KW-0597">Phosphoprotein</keyword>
<evidence type="ECO:0000313" key="14">
    <source>
        <dbReference type="Proteomes" id="UP000183994"/>
    </source>
</evidence>
<comment type="catalytic activity">
    <reaction evidence="1">
        <text>ATP + protein L-histidine = ADP + protein N-phospho-L-histidine.</text>
        <dbReference type="EC" id="2.7.13.3"/>
    </reaction>
</comment>
<organism evidence="13 14">
    <name type="scientific">Desulfatibacillum alkenivorans DSM 16219</name>
    <dbReference type="NCBI Taxonomy" id="1121393"/>
    <lineage>
        <taxon>Bacteria</taxon>
        <taxon>Pseudomonadati</taxon>
        <taxon>Thermodesulfobacteriota</taxon>
        <taxon>Desulfobacteria</taxon>
        <taxon>Desulfobacterales</taxon>
        <taxon>Desulfatibacillaceae</taxon>
        <taxon>Desulfatibacillum</taxon>
    </lineage>
</organism>
<dbReference type="InterPro" id="IPR036097">
    <property type="entry name" value="HisK_dim/P_sf"/>
</dbReference>
<evidence type="ECO:0000256" key="7">
    <source>
        <dbReference type="ARBA" id="ARBA00022840"/>
    </source>
</evidence>
<gene>
    <name evidence="13" type="ORF">SAMN02745216_01777</name>
</gene>
<keyword evidence="14" id="KW-1185">Reference proteome</keyword>
<dbReference type="InterPro" id="IPR005467">
    <property type="entry name" value="His_kinase_dom"/>
</dbReference>
<keyword evidence="10" id="KW-0175">Coiled coil</keyword>
<evidence type="ECO:0000313" key="13">
    <source>
        <dbReference type="EMBL" id="SHJ50459.1"/>
    </source>
</evidence>
<dbReference type="Pfam" id="PF00072">
    <property type="entry name" value="Response_reg"/>
    <property type="match status" value="1"/>
</dbReference>
<dbReference type="InterPro" id="IPR004358">
    <property type="entry name" value="Sig_transdc_His_kin-like_C"/>
</dbReference>
<feature type="domain" description="Response regulatory" evidence="12">
    <location>
        <begin position="413"/>
        <end position="529"/>
    </location>
</feature>
<sequence>MKAKYLVQDSYPVASPLDGTDSVKDIILQTGYIVVLEGNTYRGLLTPQDIVKFPKNLILDCLQERPAIDINQDIDSIMVQMKDGGFDVLPVFSSDGFKGVVVQTQIAEFLSDYNQSLEKTVQQKTQELLKVNEQLRKEIKDREVAEEENSELLKRIHHSEKVAAIGNLAAGIAHDFNNILSPIVGFSEMAMCDAKQGSSLWNNLHEIYVAGNRAKEIIKQILRFARHSEGFVEPIQLKPILDEGLKLIQSSFPSSITIQQSVQTDAYIKADATMIHQVYMNLCTNAFHAMEEKGGVLDIQARNTCFFHDSEFIPQGVIPGEYVELRISDTGIGILPDNLKCVFDPYFTTKSVDKGTGMGLSIVYGIVKGYNGAIHIESQPGQGTTVFLYLPVTKQENFKRADLQIHMQKGHESILFVDDEKAITNLFKQSLEKAGYKVAVYTNPIIALTSLKSQPGAFDLVITDMTMPEMTGDVLAFEIRRIRQDIPVILCTGYSQMLSDEKIKVLGLNAVLNKPVLSSELTKIIRQVLDG</sequence>
<dbReference type="AlphaFoldDB" id="A0A1M6JUW9"/>
<evidence type="ECO:0000256" key="10">
    <source>
        <dbReference type="SAM" id="Coils"/>
    </source>
</evidence>
<evidence type="ECO:0000256" key="3">
    <source>
        <dbReference type="ARBA" id="ARBA00022553"/>
    </source>
</evidence>
<dbReference type="Proteomes" id="UP000183994">
    <property type="component" value="Unassembled WGS sequence"/>
</dbReference>
<evidence type="ECO:0000256" key="6">
    <source>
        <dbReference type="ARBA" id="ARBA00022777"/>
    </source>
</evidence>
<dbReference type="SUPFAM" id="SSF47384">
    <property type="entry name" value="Homodimeric domain of signal transducing histidine kinase"/>
    <property type="match status" value="1"/>
</dbReference>
<dbReference type="SUPFAM" id="SSF54631">
    <property type="entry name" value="CBS-domain pair"/>
    <property type="match status" value="1"/>
</dbReference>
<dbReference type="InterPro" id="IPR011006">
    <property type="entry name" value="CheY-like_superfamily"/>
</dbReference>
<feature type="domain" description="Histidine kinase" evidence="11">
    <location>
        <begin position="171"/>
        <end position="394"/>
    </location>
</feature>
<dbReference type="EC" id="2.7.13.3" evidence="2"/>
<keyword evidence="5" id="KW-0547">Nucleotide-binding</keyword>
<dbReference type="Gene3D" id="1.10.287.130">
    <property type="match status" value="1"/>
</dbReference>
<dbReference type="InterPro" id="IPR003661">
    <property type="entry name" value="HisK_dim/P_dom"/>
</dbReference>
<keyword evidence="4" id="KW-0808">Transferase</keyword>
<dbReference type="GO" id="GO:0005524">
    <property type="term" value="F:ATP binding"/>
    <property type="evidence" value="ECO:0007669"/>
    <property type="project" value="UniProtKB-KW"/>
</dbReference>
<dbReference type="InterPro" id="IPR046342">
    <property type="entry name" value="CBS_dom_sf"/>
</dbReference>
<dbReference type="PROSITE" id="PS50109">
    <property type="entry name" value="HIS_KIN"/>
    <property type="match status" value="1"/>
</dbReference>
<proteinExistence type="predicted"/>
<dbReference type="PANTHER" id="PTHR43065">
    <property type="entry name" value="SENSOR HISTIDINE KINASE"/>
    <property type="match status" value="1"/>
</dbReference>
<dbReference type="SUPFAM" id="SSF52172">
    <property type="entry name" value="CheY-like"/>
    <property type="match status" value="1"/>
</dbReference>
<dbReference type="EMBL" id="FQZU01000008">
    <property type="protein sequence ID" value="SHJ50459.1"/>
    <property type="molecule type" value="Genomic_DNA"/>
</dbReference>
<evidence type="ECO:0000256" key="8">
    <source>
        <dbReference type="ARBA" id="ARBA00023012"/>
    </source>
</evidence>
<feature type="coiled-coil region" evidence="10">
    <location>
        <begin position="114"/>
        <end position="155"/>
    </location>
</feature>
<keyword evidence="7" id="KW-0067">ATP-binding</keyword>
<evidence type="ECO:0000259" key="11">
    <source>
        <dbReference type="PROSITE" id="PS50109"/>
    </source>
</evidence>
<evidence type="ECO:0000256" key="2">
    <source>
        <dbReference type="ARBA" id="ARBA00012438"/>
    </source>
</evidence>
<dbReference type="STRING" id="1121393.SAMN02745216_01777"/>
<dbReference type="OrthoDB" id="5487437at2"/>
<feature type="modified residue" description="4-aspartylphosphate" evidence="9">
    <location>
        <position position="464"/>
    </location>
</feature>
<reference evidence="14" key="1">
    <citation type="submission" date="2016-11" db="EMBL/GenBank/DDBJ databases">
        <authorList>
            <person name="Varghese N."/>
            <person name="Submissions S."/>
        </authorList>
    </citation>
    <scope>NUCLEOTIDE SEQUENCE [LARGE SCALE GENOMIC DNA]</scope>
    <source>
        <strain evidence="14">DSM 16219</strain>
    </source>
</reference>
<dbReference type="Gene3D" id="3.30.565.10">
    <property type="entry name" value="Histidine kinase-like ATPase, C-terminal domain"/>
    <property type="match status" value="1"/>
</dbReference>
<dbReference type="PRINTS" id="PR00344">
    <property type="entry name" value="BCTRLSENSOR"/>
</dbReference>
<dbReference type="RefSeq" id="WP_073475037.1">
    <property type="nucleotide sequence ID" value="NZ_FQZU01000008.1"/>
</dbReference>
<dbReference type="SUPFAM" id="SSF55874">
    <property type="entry name" value="ATPase domain of HSP90 chaperone/DNA topoisomerase II/histidine kinase"/>
    <property type="match status" value="1"/>
</dbReference>
<keyword evidence="6 13" id="KW-0418">Kinase</keyword>
<accession>A0A1M6JUW9</accession>
<dbReference type="InterPro" id="IPR036890">
    <property type="entry name" value="HATPase_C_sf"/>
</dbReference>
<dbReference type="SMART" id="SM00388">
    <property type="entry name" value="HisKA"/>
    <property type="match status" value="1"/>
</dbReference>